<feature type="transmembrane region" description="Helical" evidence="1">
    <location>
        <begin position="264"/>
        <end position="285"/>
    </location>
</feature>
<evidence type="ECO:0000256" key="1">
    <source>
        <dbReference type="SAM" id="Phobius"/>
    </source>
</evidence>
<dbReference type="PANTHER" id="PTHR23028">
    <property type="entry name" value="ACETYLTRANSFERASE"/>
    <property type="match status" value="1"/>
</dbReference>
<gene>
    <name evidence="4" type="ORF">GEV02_31450</name>
</gene>
<dbReference type="InterPro" id="IPR002656">
    <property type="entry name" value="Acyl_transf_3_dom"/>
</dbReference>
<dbReference type="EMBL" id="WHUG01000024">
    <property type="protein sequence ID" value="MQA42658.1"/>
    <property type="molecule type" value="Genomic_DNA"/>
</dbReference>
<keyword evidence="4" id="KW-0012">Acyltransferase</keyword>
<keyword evidence="1" id="KW-0472">Membrane</keyword>
<dbReference type="AlphaFoldDB" id="A0A6A7NCB2"/>
<comment type="caution">
    <text evidence="4">The sequence shown here is derived from an EMBL/GenBank/DDBJ whole genome shotgun (WGS) entry which is preliminary data.</text>
</comment>
<dbReference type="Pfam" id="PF01757">
    <property type="entry name" value="Acyl_transf_3"/>
    <property type="match status" value="1"/>
</dbReference>
<accession>A0A6A7NCB2</accession>
<evidence type="ECO:0000259" key="2">
    <source>
        <dbReference type="Pfam" id="PF01757"/>
    </source>
</evidence>
<evidence type="ECO:0000313" key="4">
    <source>
        <dbReference type="EMBL" id="MQA42658.1"/>
    </source>
</evidence>
<dbReference type="Pfam" id="PF19040">
    <property type="entry name" value="SGNH"/>
    <property type="match status" value="1"/>
</dbReference>
<dbReference type="PANTHER" id="PTHR23028:SF53">
    <property type="entry name" value="ACYL_TRANSF_3 DOMAIN-CONTAINING PROTEIN"/>
    <property type="match status" value="1"/>
</dbReference>
<keyword evidence="1" id="KW-1133">Transmembrane helix</keyword>
<dbReference type="SUPFAM" id="SSF52266">
    <property type="entry name" value="SGNH hydrolase"/>
    <property type="match status" value="1"/>
</dbReference>
<feature type="transmembrane region" description="Helical" evidence="1">
    <location>
        <begin position="174"/>
        <end position="193"/>
    </location>
</feature>
<organism evidence="4 5">
    <name type="scientific">Rugamonas aquatica</name>
    <dbReference type="NCBI Taxonomy" id="2743357"/>
    <lineage>
        <taxon>Bacteria</taxon>
        <taxon>Pseudomonadati</taxon>
        <taxon>Pseudomonadota</taxon>
        <taxon>Betaproteobacteria</taxon>
        <taxon>Burkholderiales</taxon>
        <taxon>Oxalobacteraceae</taxon>
        <taxon>Telluria group</taxon>
        <taxon>Rugamonas</taxon>
    </lineage>
</organism>
<feature type="domain" description="SGNH" evidence="3">
    <location>
        <begin position="413"/>
        <end position="634"/>
    </location>
</feature>
<dbReference type="GO" id="GO:0009103">
    <property type="term" value="P:lipopolysaccharide biosynthetic process"/>
    <property type="evidence" value="ECO:0007669"/>
    <property type="project" value="TreeGrafter"/>
</dbReference>
<keyword evidence="4" id="KW-0808">Transferase</keyword>
<feature type="transmembrane region" description="Helical" evidence="1">
    <location>
        <begin position="44"/>
        <end position="64"/>
    </location>
</feature>
<dbReference type="InterPro" id="IPR043968">
    <property type="entry name" value="SGNH"/>
</dbReference>
<feature type="transmembrane region" description="Helical" evidence="1">
    <location>
        <begin position="147"/>
        <end position="168"/>
    </location>
</feature>
<proteinExistence type="predicted"/>
<dbReference type="Proteomes" id="UP000440498">
    <property type="component" value="Unassembled WGS sequence"/>
</dbReference>
<dbReference type="GO" id="GO:0016020">
    <property type="term" value="C:membrane"/>
    <property type="evidence" value="ECO:0007669"/>
    <property type="project" value="TreeGrafter"/>
</dbReference>
<reference evidence="4 5" key="1">
    <citation type="submission" date="2019-10" db="EMBL/GenBank/DDBJ databases">
        <title>Two novel species isolated from a subtropical stream in China.</title>
        <authorList>
            <person name="Lu H."/>
        </authorList>
    </citation>
    <scope>NUCLEOTIDE SEQUENCE [LARGE SCALE GENOMIC DNA]</scope>
    <source>
        <strain evidence="4 5">FT29W</strain>
    </source>
</reference>
<dbReference type="GO" id="GO:0016747">
    <property type="term" value="F:acyltransferase activity, transferring groups other than amino-acyl groups"/>
    <property type="evidence" value="ECO:0007669"/>
    <property type="project" value="InterPro"/>
</dbReference>
<feature type="transmembrane region" description="Helical" evidence="1">
    <location>
        <begin position="233"/>
        <end position="252"/>
    </location>
</feature>
<sequence>MSVISTAPPAPASLPYRPDIDGLRALAVLAVVFYHAFPDKLRGGFVGVDVFFVISGYLISHIIYHGLQQGAFSFASFYSHRVRRIFPALVLVLAACYGLGAAALLDDEFAQLARHTAASAGFVQNLVLYRESGYFDNASELKPLMHLWSLAVEEQFYLLFPVLVWAVWRRGWNLAAVVGGLALLSFGLNVAGVDDHPARTFFLPQTRLWELLAGALLAQAQRRAGWAPAPRRAALGGNLCALAGLALLLGSAVGLSKAQAFPGWWALLPVLGGVLLIMAGPQAWINRHLLGSRPLRWIGKISYPLYLWHWPLLAFARILDELPIGERNAAVILSFVLAWLTWRLVEQPLRYGGHGARKTVLLGVALACLAGLGLHPIELGRTGVQTAQLRNSLNRFDYPYKQSCRPMLGAGFDGGWCNAGNAGALPPDTLLIGDSFSNAYAPMLAEHVRDEGERRFVQIGMGGCPVLADYGRPDCRAFSQAVAGYLQRTPSLRTVILAGHWPAYVDRQELGPQVETAASFDQAFARSVAQYQARGLQVVVLLAPPTGSKPRSCIARPITLTHKRLCDVPTEIATDNDGGYRSRMLPLLAQHRVAVFDPFPVLCPGKVCKTLDGEHILYADINHLSLFGAQYLARNGKPALDAALPRHGKSPQGA</sequence>
<keyword evidence="1" id="KW-0812">Transmembrane</keyword>
<feature type="domain" description="Acyltransferase 3" evidence="2">
    <location>
        <begin position="19"/>
        <end position="342"/>
    </location>
</feature>
<dbReference type="InterPro" id="IPR050879">
    <property type="entry name" value="Acyltransferase_3"/>
</dbReference>
<evidence type="ECO:0000259" key="3">
    <source>
        <dbReference type="Pfam" id="PF19040"/>
    </source>
</evidence>
<feature type="transmembrane region" description="Helical" evidence="1">
    <location>
        <begin position="84"/>
        <end position="105"/>
    </location>
</feature>
<evidence type="ECO:0000313" key="5">
    <source>
        <dbReference type="Proteomes" id="UP000440498"/>
    </source>
</evidence>
<dbReference type="RefSeq" id="WP_152841738.1">
    <property type="nucleotide sequence ID" value="NZ_WHUG01000024.1"/>
</dbReference>
<protein>
    <submittedName>
        <fullName evidence="4">Acyltransferase family protein</fullName>
    </submittedName>
</protein>
<name>A0A6A7NCB2_9BURK</name>
<keyword evidence="5" id="KW-1185">Reference proteome</keyword>